<dbReference type="SUPFAM" id="SSF53901">
    <property type="entry name" value="Thiolase-like"/>
    <property type="match status" value="2"/>
</dbReference>
<evidence type="ECO:0000259" key="7">
    <source>
        <dbReference type="Pfam" id="PF02803"/>
    </source>
</evidence>
<dbReference type="AlphaFoldDB" id="A0A0B9G6H0"/>
<dbReference type="EMBL" id="JWLZ01000101">
    <property type="protein sequence ID" value="KHT64298.1"/>
    <property type="molecule type" value="Genomic_DNA"/>
</dbReference>
<evidence type="ECO:0000313" key="8">
    <source>
        <dbReference type="EMBL" id="KHT64298.1"/>
    </source>
</evidence>
<comment type="similarity">
    <text evidence="1 5">Belongs to the thiolase-like superfamily. Thiolase family.</text>
</comment>
<protein>
    <submittedName>
        <fullName evidence="8">Acetyl-CoA acetyltransferase</fullName>
        <ecNumber evidence="8">2.3.1.9</ecNumber>
    </submittedName>
</protein>
<dbReference type="InterPro" id="IPR016039">
    <property type="entry name" value="Thiolase-like"/>
</dbReference>
<gene>
    <name evidence="8" type="ORF">RJ45_07115</name>
</gene>
<dbReference type="Pfam" id="PF02803">
    <property type="entry name" value="Thiolase_C"/>
    <property type="match status" value="1"/>
</dbReference>
<evidence type="ECO:0000256" key="3">
    <source>
        <dbReference type="ARBA" id="ARBA00023315"/>
    </source>
</evidence>
<feature type="domain" description="Thiolase C-terminal" evidence="7">
    <location>
        <begin position="270"/>
        <end position="395"/>
    </location>
</feature>
<dbReference type="InterPro" id="IPR020615">
    <property type="entry name" value="Thiolase_acyl_enz_int_AS"/>
</dbReference>
<feature type="active site" description="Proton acceptor" evidence="4">
    <location>
        <position position="348"/>
    </location>
</feature>
<dbReference type="GO" id="GO:0003985">
    <property type="term" value="F:acetyl-CoA C-acetyltransferase activity"/>
    <property type="evidence" value="ECO:0007669"/>
    <property type="project" value="UniProtKB-EC"/>
</dbReference>
<dbReference type="PIRSF" id="PIRSF000429">
    <property type="entry name" value="Ac-CoA_Ac_transf"/>
    <property type="match status" value="1"/>
</dbReference>
<reference evidence="8 9" key="1">
    <citation type="submission" date="2014-12" db="EMBL/GenBank/DDBJ databases">
        <title>Genome sequencing of Photobacterium gaetbulicola AD005a.</title>
        <authorList>
            <person name="Adrian T.G.S."/>
            <person name="Chan K.G."/>
        </authorList>
    </citation>
    <scope>NUCLEOTIDE SEQUENCE [LARGE SCALE GENOMIC DNA]</scope>
    <source>
        <strain evidence="8 9">AD005a</strain>
    </source>
</reference>
<feature type="active site" description="Acyl-thioester intermediate" evidence="4">
    <location>
        <position position="89"/>
    </location>
</feature>
<sequence length="400" mass="42305">MGKEVWVIAANRTPIGSFQGELSSFSASELGSIAIKGTLEHSGLSPEMIDEVLIGHVLLAGCGQAPARQASLKAGIPDNIGCTTINKVCGSGMKSVMLGHDAILVGTNQTVVAGGMESMSNAPYLQSKIRSGLRLGHSTLHDHMFLDGLQDAYDGDLMGVYAQKVADERHYTRQSMDKWAVKSVERALIAQEQGWFESEIIPIKIANPKGDVVVCRDEHPNEINLTKLPVLRPAFAEGGTVTAGNSSSISDGAAALILMDGKLARQQGHKPLAVIAAHASHARHPSEFTVAPVHAIRQLLDKLSWSVEQVDSWEINEAFAVVTQIATKELGIDPERVNPDGGACALGHPIGASGARIIVTLIHRLNRLHQSIGRPVRGIAACCIGGGEATAIAVEVGTTD</sequence>
<name>A0A0B9G6H0_9GAMM</name>
<dbReference type="Pfam" id="PF00108">
    <property type="entry name" value="Thiolase_N"/>
    <property type="match status" value="1"/>
</dbReference>
<dbReference type="PANTHER" id="PTHR18919">
    <property type="entry name" value="ACETYL-COA C-ACYLTRANSFERASE"/>
    <property type="match status" value="1"/>
</dbReference>
<comment type="caution">
    <text evidence="8">The sequence shown here is derived from an EMBL/GenBank/DDBJ whole genome shotgun (WGS) entry which is preliminary data.</text>
</comment>
<dbReference type="InterPro" id="IPR002155">
    <property type="entry name" value="Thiolase"/>
</dbReference>
<accession>A0A0B9G6H0</accession>
<evidence type="ECO:0000256" key="1">
    <source>
        <dbReference type="ARBA" id="ARBA00010982"/>
    </source>
</evidence>
<evidence type="ECO:0000259" key="6">
    <source>
        <dbReference type="Pfam" id="PF00108"/>
    </source>
</evidence>
<feature type="domain" description="Thiolase N-terminal" evidence="6">
    <location>
        <begin position="5"/>
        <end position="260"/>
    </location>
</feature>
<dbReference type="PANTHER" id="PTHR18919:SF138">
    <property type="entry name" value="ACETYL-COA C-ACETYLTRANSFERASE"/>
    <property type="match status" value="1"/>
</dbReference>
<dbReference type="PROSITE" id="PS00098">
    <property type="entry name" value="THIOLASE_1"/>
    <property type="match status" value="1"/>
</dbReference>
<evidence type="ECO:0000256" key="2">
    <source>
        <dbReference type="ARBA" id="ARBA00022679"/>
    </source>
</evidence>
<dbReference type="Gene3D" id="3.40.47.10">
    <property type="match status" value="2"/>
</dbReference>
<dbReference type="RefSeq" id="WP_039460119.1">
    <property type="nucleotide sequence ID" value="NZ_JWLZ01000101.1"/>
</dbReference>
<evidence type="ECO:0000256" key="5">
    <source>
        <dbReference type="RuleBase" id="RU003557"/>
    </source>
</evidence>
<dbReference type="CDD" id="cd00751">
    <property type="entry name" value="thiolase"/>
    <property type="match status" value="1"/>
</dbReference>
<dbReference type="Proteomes" id="UP000031278">
    <property type="component" value="Unassembled WGS sequence"/>
</dbReference>
<feature type="active site" description="Proton acceptor" evidence="4">
    <location>
        <position position="383"/>
    </location>
</feature>
<dbReference type="InterPro" id="IPR020617">
    <property type="entry name" value="Thiolase_C"/>
</dbReference>
<keyword evidence="2 5" id="KW-0808">Transferase</keyword>
<proteinExistence type="inferred from homology"/>
<dbReference type="InterPro" id="IPR020616">
    <property type="entry name" value="Thiolase_N"/>
</dbReference>
<dbReference type="NCBIfam" id="TIGR01930">
    <property type="entry name" value="AcCoA-C-Actrans"/>
    <property type="match status" value="1"/>
</dbReference>
<dbReference type="EC" id="2.3.1.9" evidence="8"/>
<organism evidence="8 9">
    <name type="scientific">Photobacterium gaetbulicola</name>
    <dbReference type="NCBI Taxonomy" id="1295392"/>
    <lineage>
        <taxon>Bacteria</taxon>
        <taxon>Pseudomonadati</taxon>
        <taxon>Pseudomonadota</taxon>
        <taxon>Gammaproteobacteria</taxon>
        <taxon>Vibrionales</taxon>
        <taxon>Vibrionaceae</taxon>
        <taxon>Photobacterium</taxon>
    </lineage>
</organism>
<evidence type="ECO:0000313" key="9">
    <source>
        <dbReference type="Proteomes" id="UP000031278"/>
    </source>
</evidence>
<evidence type="ECO:0000256" key="4">
    <source>
        <dbReference type="PIRSR" id="PIRSR000429-1"/>
    </source>
</evidence>
<keyword evidence="3 5" id="KW-0012">Acyltransferase</keyword>